<evidence type="ECO:0000313" key="2">
    <source>
        <dbReference type="Proteomes" id="UP000250140"/>
    </source>
</evidence>
<accession>A0A8E2EN33</accession>
<reference evidence="1 2" key="1">
    <citation type="journal article" date="2016" name="Nat. Commun.">
        <title>Ectomycorrhizal ecology is imprinted in the genome of the dominant symbiotic fungus Cenococcum geophilum.</title>
        <authorList>
            <consortium name="DOE Joint Genome Institute"/>
            <person name="Peter M."/>
            <person name="Kohler A."/>
            <person name="Ohm R.A."/>
            <person name="Kuo A."/>
            <person name="Krutzmann J."/>
            <person name="Morin E."/>
            <person name="Arend M."/>
            <person name="Barry K.W."/>
            <person name="Binder M."/>
            <person name="Choi C."/>
            <person name="Clum A."/>
            <person name="Copeland A."/>
            <person name="Grisel N."/>
            <person name="Haridas S."/>
            <person name="Kipfer T."/>
            <person name="LaButti K."/>
            <person name="Lindquist E."/>
            <person name="Lipzen A."/>
            <person name="Maire R."/>
            <person name="Meier B."/>
            <person name="Mihaltcheva S."/>
            <person name="Molinier V."/>
            <person name="Murat C."/>
            <person name="Poggeler S."/>
            <person name="Quandt C.A."/>
            <person name="Sperisen C."/>
            <person name="Tritt A."/>
            <person name="Tisserant E."/>
            <person name="Crous P.W."/>
            <person name="Henrissat B."/>
            <person name="Nehls U."/>
            <person name="Egli S."/>
            <person name="Spatafora J.W."/>
            <person name="Grigoriev I.V."/>
            <person name="Martin F.M."/>
        </authorList>
    </citation>
    <scope>NUCLEOTIDE SEQUENCE [LARGE SCALE GENOMIC DNA]</scope>
    <source>
        <strain evidence="1 2">CBS 207.34</strain>
    </source>
</reference>
<protein>
    <submittedName>
        <fullName evidence="1">Uncharacterized protein</fullName>
    </submittedName>
</protein>
<dbReference type="Proteomes" id="UP000250140">
    <property type="component" value="Unassembled WGS sequence"/>
</dbReference>
<evidence type="ECO:0000313" key="1">
    <source>
        <dbReference type="EMBL" id="OCL01704.1"/>
    </source>
</evidence>
<keyword evidence="2" id="KW-1185">Reference proteome</keyword>
<name>A0A8E2EN33_9PEZI</name>
<gene>
    <name evidence="1" type="ORF">AOQ84DRAFT_357751</name>
</gene>
<dbReference type="AlphaFoldDB" id="A0A8E2EN33"/>
<dbReference type="OrthoDB" id="5271918at2759"/>
<proteinExistence type="predicted"/>
<dbReference type="EMBL" id="KV751090">
    <property type="protein sequence ID" value="OCL01704.1"/>
    <property type="molecule type" value="Genomic_DNA"/>
</dbReference>
<sequence length="167" mass="18587">MAATFVHEGPWNETTRQHPATKMMEAITTEFDSTNKLNPKWYAADTSFEMADGTKHHGVETVLEVTKNTYNAMTKHYHEPGSITVTETDDGYELRGKAKLYGNLADGPPSGKNQVEDSLGRKWDVVIPGDWVNWYVKDDGADNGMGMLIKKSRVNAESQVKGWGSGY</sequence>
<organism evidence="1 2">
    <name type="scientific">Glonium stellatum</name>
    <dbReference type="NCBI Taxonomy" id="574774"/>
    <lineage>
        <taxon>Eukaryota</taxon>
        <taxon>Fungi</taxon>
        <taxon>Dikarya</taxon>
        <taxon>Ascomycota</taxon>
        <taxon>Pezizomycotina</taxon>
        <taxon>Dothideomycetes</taxon>
        <taxon>Pleosporomycetidae</taxon>
        <taxon>Gloniales</taxon>
        <taxon>Gloniaceae</taxon>
        <taxon>Glonium</taxon>
    </lineage>
</organism>